<evidence type="ECO:0000313" key="2">
    <source>
        <dbReference type="Proteomes" id="UP000192666"/>
    </source>
</evidence>
<dbReference type="RefSeq" id="WP_117659290.1">
    <property type="nucleotide sequence ID" value="NZ_NAQA01000005.1"/>
</dbReference>
<evidence type="ECO:0000313" key="1">
    <source>
        <dbReference type="EMBL" id="OQM49939.1"/>
    </source>
</evidence>
<sequence length="117" mass="13582">MTAPNLSHGDMRPILSVERFSQRHAILKALRQRFTLDYATFRRTSGRIDNNGSSGKVVIVGYLRTIAGMENIKHALRWRELLKSERLAFHQIQQYASAQQMRCLRIANQGTQRRHYA</sequence>
<organism evidence="1 2">
    <name type="scientific">Bifidobacterium catenulatum</name>
    <dbReference type="NCBI Taxonomy" id="1686"/>
    <lineage>
        <taxon>Bacteria</taxon>
        <taxon>Bacillati</taxon>
        <taxon>Actinomycetota</taxon>
        <taxon>Actinomycetes</taxon>
        <taxon>Bifidobacteriales</taxon>
        <taxon>Bifidobacteriaceae</taxon>
        <taxon>Bifidobacterium</taxon>
    </lineage>
</organism>
<reference evidence="1 2" key="1">
    <citation type="submission" date="2017-03" db="EMBL/GenBank/DDBJ databases">
        <title>Maternal inheritance of bifidobacteria.</title>
        <authorList>
            <person name="Lugli G.A."/>
            <person name="Duranti S."/>
            <person name="Milani C."/>
            <person name="Mancabelli L."/>
        </authorList>
    </citation>
    <scope>NUCLEOTIDE SEQUENCE [LARGE SCALE GENOMIC DNA]</scope>
    <source>
        <strain evidence="1 2">1899B</strain>
    </source>
</reference>
<comment type="caution">
    <text evidence="1">The sequence shown here is derived from an EMBL/GenBank/DDBJ whole genome shotgun (WGS) entry which is preliminary data.</text>
</comment>
<accession>A0A1V8PMT4</accession>
<dbReference type="EMBL" id="NAQA01000005">
    <property type="protein sequence ID" value="OQM49939.1"/>
    <property type="molecule type" value="Genomic_DNA"/>
</dbReference>
<dbReference type="Proteomes" id="UP000192666">
    <property type="component" value="Unassembled WGS sequence"/>
</dbReference>
<gene>
    <name evidence="1" type="ORF">B5782_1380</name>
</gene>
<dbReference type="AlphaFoldDB" id="A0A1V8PMT4"/>
<proteinExistence type="predicted"/>
<name>A0A1V8PMT4_9BIFI</name>
<protein>
    <submittedName>
        <fullName evidence="1">Uncharacterized protein</fullName>
    </submittedName>
</protein>